<proteinExistence type="predicted"/>
<dbReference type="GeneID" id="108039201"/>
<dbReference type="Proteomes" id="UP001652680">
    <property type="component" value="Unassembled WGS sequence"/>
</dbReference>
<accession>A0A6P4E154</accession>
<dbReference type="EnsemblMetazoa" id="XM_017116128.2">
    <property type="protein sequence ID" value="XP_016971617.1"/>
    <property type="gene ID" value="LOC108039201"/>
</dbReference>
<reference evidence="2" key="3">
    <citation type="submission" date="2025-05" db="UniProtKB">
        <authorList>
            <consortium name="EnsemblMetazoa"/>
        </authorList>
    </citation>
    <scope>IDENTIFICATION</scope>
</reference>
<evidence type="ECO:0000313" key="2">
    <source>
        <dbReference type="EnsemblMetazoa" id="XP_016971617.1"/>
    </source>
</evidence>
<protein>
    <submittedName>
        <fullName evidence="4">Uncharacterized protein LOC108039201</fullName>
    </submittedName>
</protein>
<dbReference type="AlphaFoldDB" id="A0A6P4E154"/>
<evidence type="ECO:0000256" key="1">
    <source>
        <dbReference type="SAM" id="MobiDB-lite"/>
    </source>
</evidence>
<reference evidence="3" key="1">
    <citation type="journal article" date="2021" name="Elife">
        <title>Highly contiguous assemblies of 101 drosophilid genomes.</title>
        <authorList>
            <person name="Kim B.Y."/>
            <person name="Wang J.R."/>
            <person name="Miller D.E."/>
            <person name="Barmina O."/>
            <person name="Delaney E."/>
            <person name="Thompson A."/>
            <person name="Comeault A.A."/>
            <person name="Peede D."/>
            <person name="D'Agostino E.R."/>
            <person name="Pelaez J."/>
            <person name="Aguilar J.M."/>
            <person name="Haji D."/>
            <person name="Matsunaga T."/>
            <person name="Armstrong E.E."/>
            <person name="Zych M."/>
            <person name="Ogawa Y."/>
            <person name="Stamenkovic-Radak M."/>
            <person name="Jelic M."/>
            <person name="Veselinovic M.S."/>
            <person name="Tanaskovic M."/>
            <person name="Eric P."/>
            <person name="Gao J.J."/>
            <person name="Katoh T.K."/>
            <person name="Toda M.J."/>
            <person name="Watabe H."/>
            <person name="Watada M."/>
            <person name="Davis J.S."/>
            <person name="Moyle L.C."/>
            <person name="Manoli G."/>
            <person name="Bertolini E."/>
            <person name="Kostal V."/>
            <person name="Hawley R.S."/>
            <person name="Takahashi A."/>
            <person name="Jones C.D."/>
            <person name="Price D.K."/>
            <person name="Whiteman N."/>
            <person name="Kopp A."/>
            <person name="Matute D.R."/>
            <person name="Petrov D.A."/>
        </authorList>
    </citation>
    <scope>NUCLEOTIDE SEQUENCE [LARGE SCALE GENOMIC DNA]</scope>
</reference>
<evidence type="ECO:0000313" key="3">
    <source>
        <dbReference type="Proteomes" id="UP001652680"/>
    </source>
</evidence>
<evidence type="ECO:0000313" key="4">
    <source>
        <dbReference type="RefSeq" id="XP_016971617.1"/>
    </source>
</evidence>
<sequence length="271" mass="30814">MELSSSLEVPSKGNLRFIIKNGRKRSLYPDKQNMWSTSLPGNGRLYTELDSEGRMFSRAKTPYECQLEDDVEQLQEALFTISSHYAKIQFRLRQIASASSGKRDSLLKDLERLIAQGLDGTDHRQDDELSGMRCNSSFPGNVRAKQNKILCQLRGRLEDLVGANGVCFQADCCEAGRNKSDHCHKAKNDVWRSHECFCKVDKESKPSGRNMQESGYKMEYGTPNIKFLRSNSKAYANVCRKRKGKRGGKYLGDGHYSDRTTSKMLEKDQNM</sequence>
<name>A0A6P4E154_DRORH</name>
<dbReference type="OrthoDB" id="10068328at2759"/>
<keyword evidence="3" id="KW-1185">Reference proteome</keyword>
<reference evidence="4" key="2">
    <citation type="submission" date="2025-04" db="UniProtKB">
        <authorList>
            <consortium name="RefSeq"/>
        </authorList>
    </citation>
    <scope>IDENTIFICATION</scope>
</reference>
<organism evidence="4">
    <name type="scientific">Drosophila rhopaloa</name>
    <name type="common">Fruit fly</name>
    <dbReference type="NCBI Taxonomy" id="1041015"/>
    <lineage>
        <taxon>Eukaryota</taxon>
        <taxon>Metazoa</taxon>
        <taxon>Ecdysozoa</taxon>
        <taxon>Arthropoda</taxon>
        <taxon>Hexapoda</taxon>
        <taxon>Insecta</taxon>
        <taxon>Pterygota</taxon>
        <taxon>Neoptera</taxon>
        <taxon>Endopterygota</taxon>
        <taxon>Diptera</taxon>
        <taxon>Brachycera</taxon>
        <taxon>Muscomorpha</taxon>
        <taxon>Ephydroidea</taxon>
        <taxon>Drosophilidae</taxon>
        <taxon>Drosophila</taxon>
        <taxon>Sophophora</taxon>
    </lineage>
</organism>
<gene>
    <name evidence="4" type="primary">LOC108039201</name>
    <name evidence="2" type="synonym">108039201</name>
</gene>
<feature type="region of interest" description="Disordered" evidence="1">
    <location>
        <begin position="250"/>
        <end position="271"/>
    </location>
</feature>
<dbReference type="RefSeq" id="XP_016971617.1">
    <property type="nucleotide sequence ID" value="XM_017116128.1"/>
</dbReference>
<feature type="compositionally biased region" description="Basic and acidic residues" evidence="1">
    <location>
        <begin position="255"/>
        <end position="271"/>
    </location>
</feature>